<dbReference type="AlphaFoldDB" id="A0A4U5PNC2"/>
<sequence>MQIYSPNFLLFLSFLGGRSGGGDLLLFPSSSAVTTAVTEGCLVGKDGGTKRQKGAGWSVGSGKKWRLLEVWVSVVGLWGKENGFGEEGGLSNVEKGTLEVGTMMVSPKGGRLA</sequence>
<comment type="caution">
    <text evidence="1">The sequence shown here is derived from an EMBL/GenBank/DDBJ whole genome shotgun (WGS) entry which is preliminary data.</text>
</comment>
<gene>
    <name evidence="1" type="ORF">D5086_0000203330</name>
</gene>
<reference evidence="1" key="1">
    <citation type="submission" date="2018-10" db="EMBL/GenBank/DDBJ databases">
        <title>Population genomic analysis revealed the cold adaptation of white poplar.</title>
        <authorList>
            <person name="Liu Y.-J."/>
        </authorList>
    </citation>
    <scope>NUCLEOTIDE SEQUENCE [LARGE SCALE GENOMIC DNA]</scope>
    <source>
        <strain evidence="1">PAL-ZL1</strain>
    </source>
</reference>
<protein>
    <submittedName>
        <fullName evidence="1">Uncharacterized protein</fullName>
    </submittedName>
</protein>
<proteinExistence type="predicted"/>
<accession>A0A4U5PNC2</accession>
<dbReference type="EMBL" id="RCHU01000675">
    <property type="protein sequence ID" value="TKR98418.1"/>
    <property type="molecule type" value="Genomic_DNA"/>
</dbReference>
<evidence type="ECO:0000313" key="1">
    <source>
        <dbReference type="EMBL" id="TKR98418.1"/>
    </source>
</evidence>
<name>A0A4U5PNC2_POPAL</name>
<organism evidence="1">
    <name type="scientific">Populus alba</name>
    <name type="common">White poplar</name>
    <dbReference type="NCBI Taxonomy" id="43335"/>
    <lineage>
        <taxon>Eukaryota</taxon>
        <taxon>Viridiplantae</taxon>
        <taxon>Streptophyta</taxon>
        <taxon>Embryophyta</taxon>
        <taxon>Tracheophyta</taxon>
        <taxon>Spermatophyta</taxon>
        <taxon>Magnoliopsida</taxon>
        <taxon>eudicotyledons</taxon>
        <taxon>Gunneridae</taxon>
        <taxon>Pentapetalae</taxon>
        <taxon>rosids</taxon>
        <taxon>fabids</taxon>
        <taxon>Malpighiales</taxon>
        <taxon>Salicaceae</taxon>
        <taxon>Saliceae</taxon>
        <taxon>Populus</taxon>
    </lineage>
</organism>